<evidence type="ECO:0000256" key="1">
    <source>
        <dbReference type="ARBA" id="ARBA00004651"/>
    </source>
</evidence>
<dbReference type="InterPro" id="IPR033479">
    <property type="entry name" value="dCache_1"/>
</dbReference>
<accession>A0A1C1A993</accession>
<dbReference type="CDD" id="cd06225">
    <property type="entry name" value="HAMP"/>
    <property type="match status" value="1"/>
</dbReference>
<evidence type="ECO:0000313" key="14">
    <source>
        <dbReference type="Proteomes" id="UP000093309"/>
    </source>
</evidence>
<dbReference type="RefSeq" id="WP_065850440.1">
    <property type="nucleotide sequence ID" value="NZ_LYPC01000002.1"/>
</dbReference>
<dbReference type="OrthoDB" id="9760371at2"/>
<feature type="transmembrane region" description="Helical" evidence="10">
    <location>
        <begin position="297"/>
        <end position="320"/>
    </location>
</feature>
<evidence type="ECO:0000259" key="12">
    <source>
        <dbReference type="PROSITE" id="PS50885"/>
    </source>
</evidence>
<dbReference type="GO" id="GO:0007165">
    <property type="term" value="P:signal transduction"/>
    <property type="evidence" value="ECO:0007669"/>
    <property type="project" value="UniProtKB-KW"/>
</dbReference>
<dbReference type="SMART" id="SM00304">
    <property type="entry name" value="HAMP"/>
    <property type="match status" value="1"/>
</dbReference>
<evidence type="ECO:0000256" key="2">
    <source>
        <dbReference type="ARBA" id="ARBA00022475"/>
    </source>
</evidence>
<dbReference type="PROSITE" id="PS50885">
    <property type="entry name" value="HAMP"/>
    <property type="match status" value="1"/>
</dbReference>
<dbReference type="Gene3D" id="1.10.287.950">
    <property type="entry name" value="Methyl-accepting chemotaxis protein"/>
    <property type="match status" value="1"/>
</dbReference>
<dbReference type="Pfam" id="PF00672">
    <property type="entry name" value="HAMP"/>
    <property type="match status" value="1"/>
</dbReference>
<feature type="domain" description="HAMP" evidence="12">
    <location>
        <begin position="321"/>
        <end position="373"/>
    </location>
</feature>
<evidence type="ECO:0000256" key="10">
    <source>
        <dbReference type="SAM" id="Phobius"/>
    </source>
</evidence>
<evidence type="ECO:0000256" key="4">
    <source>
        <dbReference type="ARBA" id="ARBA00022692"/>
    </source>
</evidence>
<keyword evidence="14" id="KW-1185">Reference proteome</keyword>
<dbReference type="InterPro" id="IPR003660">
    <property type="entry name" value="HAMP_dom"/>
</dbReference>
<proteinExistence type="inferred from homology"/>
<dbReference type="GO" id="GO:0006935">
    <property type="term" value="P:chemotaxis"/>
    <property type="evidence" value="ECO:0007669"/>
    <property type="project" value="UniProtKB-KW"/>
</dbReference>
<keyword evidence="3" id="KW-0145">Chemotaxis</keyword>
<evidence type="ECO:0000256" key="9">
    <source>
        <dbReference type="PROSITE-ProRule" id="PRU00284"/>
    </source>
</evidence>
<name>A0A1C1A993_9BACL</name>
<keyword evidence="4 10" id="KW-0812">Transmembrane</keyword>
<keyword evidence="2" id="KW-1003">Cell membrane</keyword>
<keyword evidence="7 9" id="KW-0807">Transducer</keyword>
<dbReference type="Gene3D" id="3.30.450.20">
    <property type="entry name" value="PAS domain"/>
    <property type="match status" value="2"/>
</dbReference>
<feature type="transmembrane region" description="Helical" evidence="10">
    <location>
        <begin position="21"/>
        <end position="41"/>
    </location>
</feature>
<dbReference type="Proteomes" id="UP000093309">
    <property type="component" value="Unassembled WGS sequence"/>
</dbReference>
<evidence type="ECO:0000256" key="8">
    <source>
        <dbReference type="ARBA" id="ARBA00029447"/>
    </source>
</evidence>
<dbReference type="Pfam" id="PF00015">
    <property type="entry name" value="MCPsignal"/>
    <property type="match status" value="1"/>
</dbReference>
<evidence type="ECO:0000256" key="3">
    <source>
        <dbReference type="ARBA" id="ARBA00022500"/>
    </source>
</evidence>
<dbReference type="STRING" id="512399.A8709_24755"/>
<dbReference type="Gene3D" id="6.10.340.10">
    <property type="match status" value="1"/>
</dbReference>
<evidence type="ECO:0000256" key="5">
    <source>
        <dbReference type="ARBA" id="ARBA00022989"/>
    </source>
</evidence>
<keyword evidence="6 10" id="KW-0472">Membrane</keyword>
<dbReference type="PROSITE" id="PS50111">
    <property type="entry name" value="CHEMOTAXIS_TRANSDUC_2"/>
    <property type="match status" value="1"/>
</dbReference>
<keyword evidence="5 10" id="KW-1133">Transmembrane helix</keyword>
<comment type="similarity">
    <text evidence="8">Belongs to the methyl-accepting chemotaxis (MCP) protein family.</text>
</comment>
<dbReference type="Pfam" id="PF02743">
    <property type="entry name" value="dCache_1"/>
    <property type="match status" value="1"/>
</dbReference>
<gene>
    <name evidence="13" type="ORF">A8709_24755</name>
</gene>
<protein>
    <submittedName>
        <fullName evidence="13">Chemotaxis protein</fullName>
    </submittedName>
</protein>
<dbReference type="SMART" id="SM00283">
    <property type="entry name" value="MA"/>
    <property type="match status" value="1"/>
</dbReference>
<dbReference type="InterPro" id="IPR004089">
    <property type="entry name" value="MCPsignal_dom"/>
</dbReference>
<feature type="domain" description="Methyl-accepting transducer" evidence="11">
    <location>
        <begin position="392"/>
        <end position="649"/>
    </location>
</feature>
<evidence type="ECO:0000259" key="11">
    <source>
        <dbReference type="PROSITE" id="PS50111"/>
    </source>
</evidence>
<organism evidence="13 14">
    <name type="scientific">Paenibacillus pectinilyticus</name>
    <dbReference type="NCBI Taxonomy" id="512399"/>
    <lineage>
        <taxon>Bacteria</taxon>
        <taxon>Bacillati</taxon>
        <taxon>Bacillota</taxon>
        <taxon>Bacilli</taxon>
        <taxon>Bacillales</taxon>
        <taxon>Paenibacillaceae</taxon>
        <taxon>Paenibacillus</taxon>
    </lineage>
</organism>
<evidence type="ECO:0000313" key="13">
    <source>
        <dbReference type="EMBL" id="OCT17191.1"/>
    </source>
</evidence>
<comment type="caution">
    <text evidence="13">The sequence shown here is derived from an EMBL/GenBank/DDBJ whole genome shotgun (WGS) entry which is preliminary data.</text>
</comment>
<evidence type="ECO:0000256" key="6">
    <source>
        <dbReference type="ARBA" id="ARBA00023136"/>
    </source>
</evidence>
<dbReference type="AlphaFoldDB" id="A0A1C1A993"/>
<evidence type="ECO:0000256" key="7">
    <source>
        <dbReference type="ARBA" id="ARBA00023224"/>
    </source>
</evidence>
<sequence>MKNQLQSKKSRTGFRSVGVKLSVTMIVSSLLLVLFMGIVSYQISKNVMQKKVGDASLQTIEQAGQKLDFIYDLYEKFTLQLVMDDLLQNQVTNAGKLTKDSSAYLANLSALETSLTNYFHANDSIQSIELFTKKGDIIQTKSSLMPDKNYGDQDWFKRVVAKDGEPVWFSTKLQDNRIQTPVFSVGSVIHQANSDEVFIALFDINLDVIKKQLEHIKMGDTGSIQVIDEAGTVIYSQQAAEMGSKSAYAVNSKTNTNDILMSEDGTKQIVFSKSAMTDWFTIGTIPTMDLTKDMSSIYNLTLIVALGALIIASAIGYFVARMIGKPLGHIRNLMEGGAGGDLRIRVQTTSRDEIGQLGHSFDTMMQQITELFRQTNLSSEEVLQTAGEISSSSKHTAQAAKEIAVATTEISGGAAGLATQAERGNELTIHIGQQIASVVHANEEMGASAEEVQNSSQSGIRYMEELIGKTSKTEVMTHSMVSKVDKLKDSTQSIRKVLDILSGMTKQTNILSLNATIEAARAGSAGKGFMVVADEIRKLADQSKQSIDYVGQITETIQQEIEDTVAVLSEAYPIFQEQIHSVKEADLLFKQVQERMGSFISQLAAVSQTVLKLEESQVVLSDAMMNVSAVSQQSLATSEQVAALSSEQLRISDGLVGLSSKLEELSNALQNSLSKFKV</sequence>
<dbReference type="PANTHER" id="PTHR32089:SF112">
    <property type="entry name" value="LYSOZYME-LIKE PROTEIN-RELATED"/>
    <property type="match status" value="1"/>
</dbReference>
<dbReference type="PANTHER" id="PTHR32089">
    <property type="entry name" value="METHYL-ACCEPTING CHEMOTAXIS PROTEIN MCPB"/>
    <property type="match status" value="1"/>
</dbReference>
<dbReference type="SUPFAM" id="SSF58104">
    <property type="entry name" value="Methyl-accepting chemotaxis protein (MCP) signaling domain"/>
    <property type="match status" value="1"/>
</dbReference>
<comment type="subcellular location">
    <subcellularLocation>
        <location evidence="1">Cell membrane</location>
        <topology evidence="1">Multi-pass membrane protein</topology>
    </subcellularLocation>
</comment>
<dbReference type="GO" id="GO:0005886">
    <property type="term" value="C:plasma membrane"/>
    <property type="evidence" value="ECO:0007669"/>
    <property type="project" value="UniProtKB-SubCell"/>
</dbReference>
<reference evidence="14" key="1">
    <citation type="submission" date="2016-05" db="EMBL/GenBank/DDBJ databases">
        <title>Paenibacillus oryzae. sp. nov., isolated from the rice root.</title>
        <authorList>
            <person name="Zhang J."/>
            <person name="Zhang X."/>
        </authorList>
    </citation>
    <scope>NUCLEOTIDE SEQUENCE [LARGE SCALE GENOMIC DNA]</scope>
    <source>
        <strain evidence="14">KCTC13222</strain>
    </source>
</reference>
<dbReference type="EMBL" id="LYPC01000002">
    <property type="protein sequence ID" value="OCT17191.1"/>
    <property type="molecule type" value="Genomic_DNA"/>
</dbReference>